<keyword evidence="4" id="KW-1185">Reference proteome</keyword>
<sequence>MKLVVFMSFLLMLSLCSSGFDQGHHGVTDHSDPYSSNKVEETIYRTMDYPDPGPNPGHDPKIPPPSPPTKKA</sequence>
<dbReference type="Proteomes" id="UP000467841">
    <property type="component" value="Unassembled WGS sequence"/>
</dbReference>
<feature type="signal peptide" evidence="2">
    <location>
        <begin position="1"/>
        <end position="19"/>
    </location>
</feature>
<name>A0A6D2L873_9BRAS</name>
<protein>
    <submittedName>
        <fullName evidence="3">Uncharacterized protein</fullName>
    </submittedName>
</protein>
<feature type="region of interest" description="Disordered" evidence="1">
    <location>
        <begin position="22"/>
        <end position="72"/>
    </location>
</feature>
<organism evidence="3 4">
    <name type="scientific">Microthlaspi erraticum</name>
    <dbReference type="NCBI Taxonomy" id="1685480"/>
    <lineage>
        <taxon>Eukaryota</taxon>
        <taxon>Viridiplantae</taxon>
        <taxon>Streptophyta</taxon>
        <taxon>Embryophyta</taxon>
        <taxon>Tracheophyta</taxon>
        <taxon>Spermatophyta</taxon>
        <taxon>Magnoliopsida</taxon>
        <taxon>eudicotyledons</taxon>
        <taxon>Gunneridae</taxon>
        <taxon>Pentapetalae</taxon>
        <taxon>rosids</taxon>
        <taxon>malvids</taxon>
        <taxon>Brassicales</taxon>
        <taxon>Brassicaceae</taxon>
        <taxon>Coluteocarpeae</taxon>
        <taxon>Microthlaspi</taxon>
    </lineage>
</organism>
<comment type="caution">
    <text evidence="3">The sequence shown here is derived from an EMBL/GenBank/DDBJ whole genome shotgun (WGS) entry which is preliminary data.</text>
</comment>
<evidence type="ECO:0000256" key="2">
    <source>
        <dbReference type="SAM" id="SignalP"/>
    </source>
</evidence>
<proteinExistence type="predicted"/>
<feature type="compositionally biased region" description="Basic and acidic residues" evidence="1">
    <location>
        <begin position="22"/>
        <end position="43"/>
    </location>
</feature>
<evidence type="ECO:0000313" key="3">
    <source>
        <dbReference type="EMBL" id="CAA7056003.1"/>
    </source>
</evidence>
<feature type="chain" id="PRO_5025342191" evidence="2">
    <location>
        <begin position="20"/>
        <end position="72"/>
    </location>
</feature>
<gene>
    <name evidence="3" type="ORF">MERR_LOCUS43239</name>
</gene>
<accession>A0A6D2L873</accession>
<keyword evidence="2" id="KW-0732">Signal</keyword>
<evidence type="ECO:0000256" key="1">
    <source>
        <dbReference type="SAM" id="MobiDB-lite"/>
    </source>
</evidence>
<evidence type="ECO:0000313" key="4">
    <source>
        <dbReference type="Proteomes" id="UP000467841"/>
    </source>
</evidence>
<dbReference type="EMBL" id="CACVBM020001618">
    <property type="protein sequence ID" value="CAA7056003.1"/>
    <property type="molecule type" value="Genomic_DNA"/>
</dbReference>
<dbReference type="AlphaFoldDB" id="A0A6D2L873"/>
<reference evidence="3" key="1">
    <citation type="submission" date="2020-01" db="EMBL/GenBank/DDBJ databases">
        <authorList>
            <person name="Mishra B."/>
        </authorList>
    </citation>
    <scope>NUCLEOTIDE SEQUENCE [LARGE SCALE GENOMIC DNA]</scope>
</reference>
<feature type="compositionally biased region" description="Pro residues" evidence="1">
    <location>
        <begin position="51"/>
        <end position="72"/>
    </location>
</feature>